<sequence length="336" mass="38826">MNSLTYLTRRCPRNCGYCNLVNSEGLGPELSCPDWVKAFAILKEIGVDFNLILGNETWLLGWDLISLMQTNRVPYALYTTCPTKLFLKWYDLMFKSGIDNLSCGIDYSQSHDGIDDTALKSIDGWRGIALTKKKYPHVDCQGTITLNKQNYRHLPNVVNQLQTLKAFCGINFIHWNKDGEYDFFPTSNELKEWMLDGSDIDKIQRIIDRDILPYPNTIQNLEMLNENVFQMAGMGWHCEGDPYGGPTTDSDGSLRCCGYRKGKRTPQISIFDLADPKMIEVWKDAVHIDAMKCPGCAWSYPWMYRYWQNEDPEFGNKVFINHAGKHIRNWSRRRVE</sequence>
<keyword evidence="3" id="KW-0408">Iron</keyword>
<dbReference type="GO" id="GO:0046872">
    <property type="term" value="F:metal ion binding"/>
    <property type="evidence" value="ECO:0007669"/>
    <property type="project" value="UniProtKB-KW"/>
</dbReference>
<evidence type="ECO:0000256" key="3">
    <source>
        <dbReference type="ARBA" id="ARBA00023004"/>
    </source>
</evidence>
<evidence type="ECO:0000256" key="2">
    <source>
        <dbReference type="ARBA" id="ARBA00022723"/>
    </source>
</evidence>
<keyword evidence="4" id="KW-0411">Iron-sulfur</keyword>
<dbReference type="GO" id="GO:0003824">
    <property type="term" value="F:catalytic activity"/>
    <property type="evidence" value="ECO:0007669"/>
    <property type="project" value="InterPro"/>
</dbReference>
<evidence type="ECO:0000256" key="4">
    <source>
        <dbReference type="ARBA" id="ARBA00023014"/>
    </source>
</evidence>
<dbReference type="EMBL" id="MT142484">
    <property type="protein sequence ID" value="QJA82320.1"/>
    <property type="molecule type" value="Genomic_DNA"/>
</dbReference>
<accession>A0A6M3KKT7</accession>
<keyword evidence="1" id="KW-0949">S-adenosyl-L-methionine</keyword>
<evidence type="ECO:0000313" key="5">
    <source>
        <dbReference type="EMBL" id="QJA82320.1"/>
    </source>
</evidence>
<proteinExistence type="predicted"/>
<organism evidence="5">
    <name type="scientific">viral metagenome</name>
    <dbReference type="NCBI Taxonomy" id="1070528"/>
    <lineage>
        <taxon>unclassified sequences</taxon>
        <taxon>metagenomes</taxon>
        <taxon>organismal metagenomes</taxon>
    </lineage>
</organism>
<dbReference type="InterPro" id="IPR013785">
    <property type="entry name" value="Aldolase_TIM"/>
</dbReference>
<dbReference type="SUPFAM" id="SSF102114">
    <property type="entry name" value="Radical SAM enzymes"/>
    <property type="match status" value="1"/>
</dbReference>
<protein>
    <recommendedName>
        <fullName evidence="7">Radical SAM superfamily protein</fullName>
    </recommendedName>
</protein>
<evidence type="ECO:0000256" key="1">
    <source>
        <dbReference type="ARBA" id="ARBA00022691"/>
    </source>
</evidence>
<evidence type="ECO:0000313" key="6">
    <source>
        <dbReference type="EMBL" id="QJA86279.1"/>
    </source>
</evidence>
<keyword evidence="2" id="KW-0479">Metal-binding</keyword>
<dbReference type="GO" id="GO:0051536">
    <property type="term" value="F:iron-sulfur cluster binding"/>
    <property type="evidence" value="ECO:0007669"/>
    <property type="project" value="UniProtKB-KW"/>
</dbReference>
<evidence type="ECO:0008006" key="7">
    <source>
        <dbReference type="Google" id="ProtNLM"/>
    </source>
</evidence>
<dbReference type="AlphaFoldDB" id="A0A6M3KKT7"/>
<dbReference type="InterPro" id="IPR058240">
    <property type="entry name" value="rSAM_sf"/>
</dbReference>
<dbReference type="EMBL" id="MT142627">
    <property type="protein sequence ID" value="QJA86279.1"/>
    <property type="molecule type" value="Genomic_DNA"/>
</dbReference>
<dbReference type="CDD" id="cd01335">
    <property type="entry name" value="Radical_SAM"/>
    <property type="match status" value="1"/>
</dbReference>
<name>A0A6M3KKT7_9ZZZZ</name>
<dbReference type="Gene3D" id="3.20.20.70">
    <property type="entry name" value="Aldolase class I"/>
    <property type="match status" value="1"/>
</dbReference>
<gene>
    <name evidence="5" type="ORF">MM415A00428_0038</name>
    <name evidence="6" type="ORF">MM415B02099_0002</name>
</gene>
<dbReference type="InterPro" id="IPR007197">
    <property type="entry name" value="rSAM"/>
</dbReference>
<reference evidence="5" key="1">
    <citation type="submission" date="2020-03" db="EMBL/GenBank/DDBJ databases">
        <title>The deep terrestrial virosphere.</title>
        <authorList>
            <person name="Holmfeldt K."/>
            <person name="Nilsson E."/>
            <person name="Simone D."/>
            <person name="Lopez-Fernandez M."/>
            <person name="Wu X."/>
            <person name="de Brujin I."/>
            <person name="Lundin D."/>
            <person name="Andersson A."/>
            <person name="Bertilsson S."/>
            <person name="Dopson M."/>
        </authorList>
    </citation>
    <scope>NUCLEOTIDE SEQUENCE</scope>
    <source>
        <strain evidence="5">MM415A00428</strain>
        <strain evidence="6">MM415B02099</strain>
    </source>
</reference>
<dbReference type="SFLD" id="SFLDS00029">
    <property type="entry name" value="Radical_SAM"/>
    <property type="match status" value="1"/>
</dbReference>